<evidence type="ECO:0000313" key="2">
    <source>
        <dbReference type="Proteomes" id="UP001151760"/>
    </source>
</evidence>
<name>A0ABQ5E3M4_9ASTR</name>
<sequence>MFENDNEHDFNLVIDMHTKLNDLGMRIWQRAELILDVEKQGYAAEVFETVKLLKDLQETKNAKARSFMKVINETELTILETISLIVQFRDDDMYELIIKNNEIYRILAGHYYLF</sequence>
<reference evidence="1" key="2">
    <citation type="submission" date="2022-01" db="EMBL/GenBank/DDBJ databases">
        <authorList>
            <person name="Yamashiro T."/>
            <person name="Shiraishi A."/>
            <person name="Satake H."/>
            <person name="Nakayama K."/>
        </authorList>
    </citation>
    <scope>NUCLEOTIDE SEQUENCE</scope>
</reference>
<proteinExistence type="predicted"/>
<comment type="caution">
    <text evidence="1">The sequence shown here is derived from an EMBL/GenBank/DDBJ whole genome shotgun (WGS) entry which is preliminary data.</text>
</comment>
<organism evidence="1 2">
    <name type="scientific">Tanacetum coccineum</name>
    <dbReference type="NCBI Taxonomy" id="301880"/>
    <lineage>
        <taxon>Eukaryota</taxon>
        <taxon>Viridiplantae</taxon>
        <taxon>Streptophyta</taxon>
        <taxon>Embryophyta</taxon>
        <taxon>Tracheophyta</taxon>
        <taxon>Spermatophyta</taxon>
        <taxon>Magnoliopsida</taxon>
        <taxon>eudicotyledons</taxon>
        <taxon>Gunneridae</taxon>
        <taxon>Pentapetalae</taxon>
        <taxon>asterids</taxon>
        <taxon>campanulids</taxon>
        <taxon>Asterales</taxon>
        <taxon>Asteraceae</taxon>
        <taxon>Asteroideae</taxon>
        <taxon>Anthemideae</taxon>
        <taxon>Anthemidinae</taxon>
        <taxon>Tanacetum</taxon>
    </lineage>
</organism>
<keyword evidence="2" id="KW-1185">Reference proteome</keyword>
<evidence type="ECO:0000313" key="1">
    <source>
        <dbReference type="EMBL" id="GJT44219.1"/>
    </source>
</evidence>
<dbReference type="EMBL" id="BQNB010015795">
    <property type="protein sequence ID" value="GJT44219.1"/>
    <property type="molecule type" value="Genomic_DNA"/>
</dbReference>
<reference evidence="1" key="1">
    <citation type="journal article" date="2022" name="Int. J. Mol. Sci.">
        <title>Draft Genome of Tanacetum Coccineum: Genomic Comparison of Closely Related Tanacetum-Family Plants.</title>
        <authorList>
            <person name="Yamashiro T."/>
            <person name="Shiraishi A."/>
            <person name="Nakayama K."/>
            <person name="Satake H."/>
        </authorList>
    </citation>
    <scope>NUCLEOTIDE SEQUENCE</scope>
</reference>
<dbReference type="Proteomes" id="UP001151760">
    <property type="component" value="Unassembled WGS sequence"/>
</dbReference>
<accession>A0ABQ5E3M4</accession>
<gene>
    <name evidence="1" type="ORF">Tco_0952934</name>
</gene>
<protein>
    <submittedName>
        <fullName evidence="1">Uncharacterized protein</fullName>
    </submittedName>
</protein>